<dbReference type="Pfam" id="PF01709">
    <property type="entry name" value="Transcrip_reg"/>
    <property type="match status" value="1"/>
</dbReference>
<dbReference type="GO" id="GO:0003677">
    <property type="term" value="F:DNA binding"/>
    <property type="evidence" value="ECO:0007669"/>
    <property type="project" value="UniProtKB-UniRule"/>
</dbReference>
<organism evidence="9 10">
    <name type="scientific">Candidatus Gottesmanbacteria bacterium RBG_13_37_7</name>
    <dbReference type="NCBI Taxonomy" id="1798369"/>
    <lineage>
        <taxon>Bacteria</taxon>
        <taxon>Candidatus Gottesmaniibacteriota</taxon>
    </lineage>
</organism>
<evidence type="ECO:0000256" key="6">
    <source>
        <dbReference type="HAMAP-Rule" id="MF_00693"/>
    </source>
</evidence>
<dbReference type="InterPro" id="IPR049083">
    <property type="entry name" value="TACO1_YebC_N"/>
</dbReference>
<feature type="domain" description="TACO1/YebC-like second and third" evidence="7">
    <location>
        <begin position="85"/>
        <end position="240"/>
    </location>
</feature>
<keyword evidence="5 6" id="KW-0804">Transcription</keyword>
<protein>
    <recommendedName>
        <fullName evidence="6">Probable transcriptional regulatory protein A2Y99_04990</fullName>
    </recommendedName>
</protein>
<dbReference type="FunFam" id="1.10.10.200:FF:000002">
    <property type="entry name" value="Probable transcriptional regulatory protein CLM62_37755"/>
    <property type="match status" value="1"/>
</dbReference>
<dbReference type="NCBIfam" id="NF001030">
    <property type="entry name" value="PRK00110.1"/>
    <property type="match status" value="1"/>
</dbReference>
<dbReference type="GO" id="GO:0006355">
    <property type="term" value="P:regulation of DNA-templated transcription"/>
    <property type="evidence" value="ECO:0007669"/>
    <property type="project" value="UniProtKB-UniRule"/>
</dbReference>
<keyword evidence="3 6" id="KW-0805">Transcription regulation</keyword>
<dbReference type="AlphaFoldDB" id="A0A1F5YG49"/>
<dbReference type="SUPFAM" id="SSF75625">
    <property type="entry name" value="YebC-like"/>
    <property type="match status" value="1"/>
</dbReference>
<accession>A0A1F5YG49</accession>
<dbReference type="InterPro" id="IPR002876">
    <property type="entry name" value="Transcrip_reg_TACO1-like"/>
</dbReference>
<name>A0A1F5YG49_9BACT</name>
<dbReference type="EMBL" id="MFIY01000069">
    <property type="protein sequence ID" value="OGF99167.1"/>
    <property type="molecule type" value="Genomic_DNA"/>
</dbReference>
<feature type="domain" description="TACO1/YebC-like N-terminal" evidence="8">
    <location>
        <begin position="5"/>
        <end position="77"/>
    </location>
</feature>
<dbReference type="PANTHER" id="PTHR12532">
    <property type="entry name" value="TRANSLATIONAL ACTIVATOR OF CYTOCHROME C OXIDASE 1"/>
    <property type="match status" value="1"/>
</dbReference>
<evidence type="ECO:0000259" key="7">
    <source>
        <dbReference type="Pfam" id="PF01709"/>
    </source>
</evidence>
<evidence type="ECO:0000256" key="4">
    <source>
        <dbReference type="ARBA" id="ARBA00023125"/>
    </source>
</evidence>
<dbReference type="NCBIfam" id="TIGR01033">
    <property type="entry name" value="YebC/PmpR family DNA-binding transcriptional regulator"/>
    <property type="match status" value="1"/>
</dbReference>
<evidence type="ECO:0000313" key="9">
    <source>
        <dbReference type="EMBL" id="OGF99167.1"/>
    </source>
</evidence>
<evidence type="ECO:0000256" key="1">
    <source>
        <dbReference type="ARBA" id="ARBA00008724"/>
    </source>
</evidence>
<evidence type="ECO:0000256" key="5">
    <source>
        <dbReference type="ARBA" id="ARBA00023163"/>
    </source>
</evidence>
<dbReference type="Proteomes" id="UP000178230">
    <property type="component" value="Unassembled WGS sequence"/>
</dbReference>
<evidence type="ECO:0000256" key="2">
    <source>
        <dbReference type="ARBA" id="ARBA00022490"/>
    </source>
</evidence>
<comment type="caution">
    <text evidence="9">The sequence shown here is derived from an EMBL/GenBank/DDBJ whole genome shotgun (WGS) entry which is preliminary data.</text>
</comment>
<dbReference type="PANTHER" id="PTHR12532:SF6">
    <property type="entry name" value="TRANSCRIPTIONAL REGULATORY PROTEIN YEBC-RELATED"/>
    <property type="match status" value="1"/>
</dbReference>
<reference evidence="9 10" key="1">
    <citation type="journal article" date="2016" name="Nat. Commun.">
        <title>Thousands of microbial genomes shed light on interconnected biogeochemical processes in an aquifer system.</title>
        <authorList>
            <person name="Anantharaman K."/>
            <person name="Brown C.T."/>
            <person name="Hug L.A."/>
            <person name="Sharon I."/>
            <person name="Castelle C.J."/>
            <person name="Probst A.J."/>
            <person name="Thomas B.C."/>
            <person name="Singh A."/>
            <person name="Wilkins M.J."/>
            <person name="Karaoz U."/>
            <person name="Brodie E.L."/>
            <person name="Williams K.H."/>
            <person name="Hubbard S.S."/>
            <person name="Banfield J.F."/>
        </authorList>
    </citation>
    <scope>NUCLEOTIDE SEQUENCE [LARGE SCALE GENOMIC DNA]</scope>
</reference>
<keyword evidence="4 6" id="KW-0238">DNA-binding</keyword>
<comment type="similarity">
    <text evidence="1 6">Belongs to the TACO1 family.</text>
</comment>
<proteinExistence type="inferred from homology"/>
<evidence type="ECO:0000256" key="3">
    <source>
        <dbReference type="ARBA" id="ARBA00023015"/>
    </source>
</evidence>
<dbReference type="InterPro" id="IPR048300">
    <property type="entry name" value="TACO1_YebC-like_2nd/3rd_dom"/>
</dbReference>
<sequence length="250" mass="27742">MSGHSKWSKIKHQKASTDKTRGLLFTKITSAIILSVKESGGNTDPDSNFKLRLAIEKAKSINMPKENIERAIERGKGTGTGANLEHYIYEVFGPKGIGILVEVASDNKQRTVALVKNVLDRHGGILAATGAVSYMFDLVGLISIQKKDRLLDDVMALVVDAGAIDIEDTKETFDVYTKPADLHRIKEEIEKNHLTVNSYELFYRPKLSVPITDSSTASQILKLLSSLEELEEVQRVSANFDIPDEYINDH</sequence>
<dbReference type="InterPro" id="IPR026564">
    <property type="entry name" value="Transcrip_reg_TACO1-like_dom3"/>
</dbReference>
<dbReference type="GO" id="GO:0005829">
    <property type="term" value="C:cytosol"/>
    <property type="evidence" value="ECO:0007669"/>
    <property type="project" value="TreeGrafter"/>
</dbReference>
<dbReference type="HAMAP" id="MF_00693">
    <property type="entry name" value="Transcrip_reg_TACO1"/>
    <property type="match status" value="1"/>
</dbReference>
<evidence type="ECO:0000259" key="8">
    <source>
        <dbReference type="Pfam" id="PF20772"/>
    </source>
</evidence>
<comment type="subcellular location">
    <subcellularLocation>
        <location evidence="6">Cytoplasm</location>
    </subcellularLocation>
</comment>
<dbReference type="InterPro" id="IPR029072">
    <property type="entry name" value="YebC-like"/>
</dbReference>
<dbReference type="Pfam" id="PF20772">
    <property type="entry name" value="TACO1_YebC_N"/>
    <property type="match status" value="1"/>
</dbReference>
<dbReference type="Gene3D" id="3.30.70.980">
    <property type="match status" value="2"/>
</dbReference>
<keyword evidence="2 6" id="KW-0963">Cytoplasm</keyword>
<evidence type="ECO:0000313" key="10">
    <source>
        <dbReference type="Proteomes" id="UP000178230"/>
    </source>
</evidence>
<dbReference type="InterPro" id="IPR017856">
    <property type="entry name" value="Integrase-like_N"/>
</dbReference>
<dbReference type="NCBIfam" id="NF009044">
    <property type="entry name" value="PRK12378.1"/>
    <property type="match status" value="1"/>
</dbReference>
<gene>
    <name evidence="9" type="ORF">A2Y99_04990</name>
</gene>
<dbReference type="Gene3D" id="1.10.10.200">
    <property type="match status" value="1"/>
</dbReference>